<dbReference type="Proteomes" id="UP000714275">
    <property type="component" value="Unassembled WGS sequence"/>
</dbReference>
<evidence type="ECO:0000256" key="1">
    <source>
        <dbReference type="SAM" id="MobiDB-lite"/>
    </source>
</evidence>
<comment type="caution">
    <text evidence="2">The sequence shown here is derived from an EMBL/GenBank/DDBJ whole genome shotgun (WGS) entry which is preliminary data.</text>
</comment>
<evidence type="ECO:0000313" key="2">
    <source>
        <dbReference type="EMBL" id="KAG1774934.1"/>
    </source>
</evidence>
<evidence type="ECO:0000313" key="3">
    <source>
        <dbReference type="Proteomes" id="UP000714275"/>
    </source>
</evidence>
<accession>A0A9P6ZQP2</accession>
<reference evidence="2" key="1">
    <citation type="journal article" date="2020" name="New Phytol.">
        <title>Comparative genomics reveals dynamic genome evolution in host specialist ectomycorrhizal fungi.</title>
        <authorList>
            <person name="Lofgren L.A."/>
            <person name="Nguyen N.H."/>
            <person name="Vilgalys R."/>
            <person name="Ruytinx J."/>
            <person name="Liao H.L."/>
            <person name="Branco S."/>
            <person name="Kuo A."/>
            <person name="LaButti K."/>
            <person name="Lipzen A."/>
            <person name="Andreopoulos W."/>
            <person name="Pangilinan J."/>
            <person name="Riley R."/>
            <person name="Hundley H."/>
            <person name="Na H."/>
            <person name="Barry K."/>
            <person name="Grigoriev I.V."/>
            <person name="Stajich J.E."/>
            <person name="Kennedy P.G."/>
        </authorList>
    </citation>
    <scope>NUCLEOTIDE SEQUENCE</scope>
    <source>
        <strain evidence="2">DOB743</strain>
    </source>
</reference>
<dbReference type="EMBL" id="JABBWD010000037">
    <property type="protein sequence ID" value="KAG1774934.1"/>
    <property type="molecule type" value="Genomic_DNA"/>
</dbReference>
<name>A0A9P6ZQP2_9AGAM</name>
<feature type="region of interest" description="Disordered" evidence="1">
    <location>
        <begin position="27"/>
        <end position="51"/>
    </location>
</feature>
<sequence>MLGHSPSYISPAIAYMAYFHADDLFPVSGGNPPDDKGGDPDYSGPPDDLDDQEDNIKFKFEVMSNLDSNMVIKLVIEESTVYQSPASITSEAFQSLPMMLPNSHISS</sequence>
<protein>
    <submittedName>
        <fullName evidence="2">Uncharacterized protein</fullName>
    </submittedName>
</protein>
<gene>
    <name evidence="2" type="ORF">EV702DRAFT_1199774</name>
</gene>
<dbReference type="AlphaFoldDB" id="A0A9P6ZQP2"/>
<proteinExistence type="predicted"/>
<keyword evidence="3" id="KW-1185">Reference proteome</keyword>
<organism evidence="2 3">
    <name type="scientific">Suillus placidus</name>
    <dbReference type="NCBI Taxonomy" id="48579"/>
    <lineage>
        <taxon>Eukaryota</taxon>
        <taxon>Fungi</taxon>
        <taxon>Dikarya</taxon>
        <taxon>Basidiomycota</taxon>
        <taxon>Agaricomycotina</taxon>
        <taxon>Agaricomycetes</taxon>
        <taxon>Agaricomycetidae</taxon>
        <taxon>Boletales</taxon>
        <taxon>Suillineae</taxon>
        <taxon>Suillaceae</taxon>
        <taxon>Suillus</taxon>
    </lineage>
</organism>